<keyword evidence="2" id="KW-1185">Reference proteome</keyword>
<proteinExistence type="predicted"/>
<dbReference type="Proteomes" id="UP000746503">
    <property type="component" value="Unassembled WGS sequence"/>
</dbReference>
<organism evidence="1 2">
    <name type="scientific">Streptomyces spiramenti</name>
    <dbReference type="NCBI Taxonomy" id="2720606"/>
    <lineage>
        <taxon>Bacteria</taxon>
        <taxon>Bacillati</taxon>
        <taxon>Actinomycetota</taxon>
        <taxon>Actinomycetes</taxon>
        <taxon>Kitasatosporales</taxon>
        <taxon>Streptomycetaceae</taxon>
        <taxon>Streptomyces</taxon>
    </lineage>
</organism>
<dbReference type="RefSeq" id="WP_167931310.1">
    <property type="nucleotide sequence ID" value="NZ_JAAVJB010000002.1"/>
</dbReference>
<evidence type="ECO:0000313" key="1">
    <source>
        <dbReference type="EMBL" id="NJP64783.1"/>
    </source>
</evidence>
<sequence length="58" mass="5886">MMPHTTGRVCNGCDGHATAHITTGTRAPDGTRTTLPVHCGTCHGTGTTAPRAAQAATR</sequence>
<gene>
    <name evidence="1" type="ORF">HCJ92_00380</name>
</gene>
<evidence type="ECO:0000313" key="2">
    <source>
        <dbReference type="Proteomes" id="UP000746503"/>
    </source>
</evidence>
<accession>A0ABX1AHE8</accession>
<dbReference type="EMBL" id="JAAVJB010000002">
    <property type="protein sequence ID" value="NJP64783.1"/>
    <property type="molecule type" value="Genomic_DNA"/>
</dbReference>
<comment type="caution">
    <text evidence="1">The sequence shown here is derived from an EMBL/GenBank/DDBJ whole genome shotgun (WGS) entry which is preliminary data.</text>
</comment>
<protein>
    <submittedName>
        <fullName evidence="1">Uncharacterized protein</fullName>
    </submittedName>
</protein>
<name>A0ABX1AHE8_9ACTN</name>
<reference evidence="1 2" key="1">
    <citation type="submission" date="2020-03" db="EMBL/GenBank/DDBJ databases">
        <title>Draft genome of Streptomyces sp. ventii, isolated from the Axial Seamount in the Pacific Ocean, and resequencing of the two type strains Streptomyces lonarensis strain NCL 716 and Streptomyces bohaiensis strain 11A07.</title>
        <authorList>
            <person name="Loughran R.M."/>
            <person name="Pfannmuller K.M."/>
            <person name="Wasson B.J."/>
            <person name="Deadmond M.C."/>
            <person name="Paddock B.E."/>
            <person name="Koyack M.J."/>
            <person name="Gallegos D.A."/>
            <person name="Mitchell E.A."/>
            <person name="Ushijima B."/>
            <person name="Saw J.H."/>
            <person name="Mcphail K.L."/>
            <person name="Videau P."/>
        </authorList>
    </citation>
    <scope>NUCLEOTIDE SEQUENCE [LARGE SCALE GENOMIC DNA]</scope>
    <source>
        <strain evidence="2">5675061</strain>
    </source>
</reference>